<feature type="non-terminal residue" evidence="1">
    <location>
        <position position="1"/>
    </location>
</feature>
<dbReference type="AlphaFoldDB" id="A0A9N9H376"/>
<gene>
    <name evidence="1" type="ORF">FMOSSE_LOCUS11415</name>
</gene>
<evidence type="ECO:0000313" key="1">
    <source>
        <dbReference type="EMBL" id="CAG8649736.1"/>
    </source>
</evidence>
<dbReference type="InterPro" id="IPR036322">
    <property type="entry name" value="WD40_repeat_dom_sf"/>
</dbReference>
<reference evidence="1" key="1">
    <citation type="submission" date="2021-06" db="EMBL/GenBank/DDBJ databases">
        <authorList>
            <person name="Kallberg Y."/>
            <person name="Tangrot J."/>
            <person name="Rosling A."/>
        </authorList>
    </citation>
    <scope>NUCLEOTIDE SEQUENCE</scope>
    <source>
        <strain evidence="1">87-6 pot B 2015</strain>
    </source>
</reference>
<name>A0A9N9H376_FUNMO</name>
<evidence type="ECO:0000313" key="2">
    <source>
        <dbReference type="Proteomes" id="UP000789375"/>
    </source>
</evidence>
<dbReference type="Proteomes" id="UP000789375">
    <property type="component" value="Unassembled WGS sequence"/>
</dbReference>
<keyword evidence="2" id="KW-1185">Reference proteome</keyword>
<comment type="caution">
    <text evidence="1">The sequence shown here is derived from an EMBL/GenBank/DDBJ whole genome shotgun (WGS) entry which is preliminary data.</text>
</comment>
<accession>A0A9N9H376</accession>
<dbReference type="EMBL" id="CAJVPP010004429">
    <property type="protein sequence ID" value="CAG8649736.1"/>
    <property type="molecule type" value="Genomic_DNA"/>
</dbReference>
<dbReference type="SUPFAM" id="SSF50978">
    <property type="entry name" value="WD40 repeat-like"/>
    <property type="match status" value="1"/>
</dbReference>
<protein>
    <submittedName>
        <fullName evidence="1">16894_t:CDS:1</fullName>
    </submittedName>
</protein>
<proteinExistence type="predicted"/>
<sequence>MSDNVSIEIPTPHNGEPISMMEISLNGKYLVTYSEADKKIVVWNVENIKDIIEGEDLKEKQHKLLQA</sequence>
<organism evidence="1 2">
    <name type="scientific">Funneliformis mosseae</name>
    <name type="common">Endomycorrhizal fungus</name>
    <name type="synonym">Glomus mosseae</name>
    <dbReference type="NCBI Taxonomy" id="27381"/>
    <lineage>
        <taxon>Eukaryota</taxon>
        <taxon>Fungi</taxon>
        <taxon>Fungi incertae sedis</taxon>
        <taxon>Mucoromycota</taxon>
        <taxon>Glomeromycotina</taxon>
        <taxon>Glomeromycetes</taxon>
        <taxon>Glomerales</taxon>
        <taxon>Glomeraceae</taxon>
        <taxon>Funneliformis</taxon>
    </lineage>
</organism>